<sequence length="1058" mass="114832">MTLGEWLNRVILDDGPTDDPDTPAWEQSLETFPGFSQRSDEGEALLRGMVDRLSQRLESTEQSSAEALEDIDTTLETLNDRLDAAEKGYGEESRKTREAVERARSVAEALAMRVKRLEETGTELAPETTKALETAFGRLATRLYRTETETGRQLHETGELARRADETARTLSEKLVALEARSQALDADLKRSGDRERLAGEALNGLHSAIDRLRRRLEATEGLSHDAARTIDESVVRLDTRLRAVEARANSNDPDGLNQRFDRFADEVARIVSDTRADFARQIERLEHDRNPDRFEQQLKATERRISEAESRHSEALSKIGIEITRLARVMDDRLRDHERQLNDRERDSRSERELDRRLDAVRDESRAGIRQMGDEITRLGQSLTERVAESEQKSAAAIEASSKRMTEALEKIERARSTEDDLESRLLRSEERTAERIKEALAGIGERLSAARQETEEALTPVQRAMNALADRLEAIEQARHAPEPAPVPEPAAASSPARAEREIPDFDTPLAPPPEAETPMGAGEDEEDPFLITEDAGSAWTSTSEAARYSAPAPQPEPRAEPRPEARPAPQAEARREARSEHRVEAPVEPEWREEPAPRQSRPRREDRAAAVEEAPRPEPRRPARIGATADADFLAAARNRVGANPGFSDYGSQQNGGGRGRSLVIALSVAGFIAIAGAAGVLVFDSLTGDRPAREATLDEVALAEALTGDNPADINAPAADAGLPPALQSDSQPDPAGDPDLAGPDAAPGAVAPDSAPSEPPARTATAEDAPRNQVASLNNSIPASRPRTLDEAAADGDPVARYQLALERIEAGDEAGAAVLMRRAAEQGVPAAQYRYAKMLERGEGVTADLEEARRWTEMAANAGHRRAMHNMGVMYSSGSGAPQDWDQAAHWFEEAALHGMTDSQFNLAVLYERGLGVPQSAPDAYAWYSIAAAGGDEGAQARANTIRASLSDAAREEADAVIAGFTPRPVNEEANGNYAATPWGQPQSTTPAMVRQAQQLLSALGYQPGPADGVAGAQTVNAVRDFERDAGITPTGQIDAVLIGRLERAGQG</sequence>
<evidence type="ECO:0000259" key="3">
    <source>
        <dbReference type="Pfam" id="PF01471"/>
    </source>
</evidence>
<dbReference type="EMBL" id="JBHRSV010000019">
    <property type="protein sequence ID" value="MFC2926435.1"/>
    <property type="molecule type" value="Genomic_DNA"/>
</dbReference>
<feature type="compositionally biased region" description="Polar residues" evidence="2">
    <location>
        <begin position="778"/>
        <end position="787"/>
    </location>
</feature>
<dbReference type="SUPFAM" id="SSF47090">
    <property type="entry name" value="PGBD-like"/>
    <property type="match status" value="1"/>
</dbReference>
<reference evidence="5" key="1">
    <citation type="journal article" date="2019" name="Int. J. Syst. Evol. Microbiol.">
        <title>The Global Catalogue of Microorganisms (GCM) 10K type strain sequencing project: providing services to taxonomists for standard genome sequencing and annotation.</title>
        <authorList>
            <consortium name="The Broad Institute Genomics Platform"/>
            <consortium name="The Broad Institute Genome Sequencing Center for Infectious Disease"/>
            <person name="Wu L."/>
            <person name="Ma J."/>
        </authorList>
    </citation>
    <scope>NUCLEOTIDE SEQUENCE [LARGE SCALE GENOMIC DNA]</scope>
    <source>
        <strain evidence="5">KCTC 52487</strain>
    </source>
</reference>
<evidence type="ECO:0000313" key="5">
    <source>
        <dbReference type="Proteomes" id="UP001595379"/>
    </source>
</evidence>
<name>A0ABV6ZY45_9PROT</name>
<feature type="compositionally biased region" description="Basic and acidic residues" evidence="2">
    <location>
        <begin position="575"/>
        <end position="624"/>
    </location>
</feature>
<feature type="compositionally biased region" description="Low complexity" evidence="2">
    <location>
        <begin position="713"/>
        <end position="761"/>
    </location>
</feature>
<dbReference type="Gene3D" id="1.10.101.10">
    <property type="entry name" value="PGBD-like superfamily/PGBD"/>
    <property type="match status" value="1"/>
</dbReference>
<dbReference type="PANTHER" id="PTHR43628">
    <property type="entry name" value="ACTIVATOR OF C KINASE PROTEIN 1-RELATED"/>
    <property type="match status" value="1"/>
</dbReference>
<dbReference type="SMART" id="SM00671">
    <property type="entry name" value="SEL1"/>
    <property type="match status" value="3"/>
</dbReference>
<evidence type="ECO:0000256" key="1">
    <source>
        <dbReference type="SAM" id="Coils"/>
    </source>
</evidence>
<dbReference type="Pfam" id="PF08238">
    <property type="entry name" value="Sel1"/>
    <property type="match status" value="3"/>
</dbReference>
<dbReference type="Gene3D" id="1.25.40.10">
    <property type="entry name" value="Tetratricopeptide repeat domain"/>
    <property type="match status" value="1"/>
</dbReference>
<feature type="region of interest" description="Disordered" evidence="2">
    <location>
        <begin position="713"/>
        <end position="800"/>
    </location>
</feature>
<proteinExistence type="predicted"/>
<dbReference type="InterPro" id="IPR002477">
    <property type="entry name" value="Peptidoglycan-bd-like"/>
</dbReference>
<feature type="compositionally biased region" description="Polar residues" evidence="2">
    <location>
        <begin position="28"/>
        <end position="37"/>
    </location>
</feature>
<feature type="region of interest" description="Disordered" evidence="2">
    <location>
        <begin position="481"/>
        <end position="628"/>
    </location>
</feature>
<dbReference type="RefSeq" id="WP_343164227.1">
    <property type="nucleotide sequence ID" value="NZ_JBHRSV010000019.1"/>
</dbReference>
<organism evidence="4 5">
    <name type="scientific">Hyphobacterium vulgare</name>
    <dbReference type="NCBI Taxonomy" id="1736751"/>
    <lineage>
        <taxon>Bacteria</taxon>
        <taxon>Pseudomonadati</taxon>
        <taxon>Pseudomonadota</taxon>
        <taxon>Alphaproteobacteria</taxon>
        <taxon>Maricaulales</taxon>
        <taxon>Maricaulaceae</taxon>
        <taxon>Hyphobacterium</taxon>
    </lineage>
</organism>
<keyword evidence="1" id="KW-0175">Coiled coil</keyword>
<comment type="caution">
    <text evidence="4">The sequence shown here is derived from an EMBL/GenBank/DDBJ whole genome shotgun (WGS) entry which is preliminary data.</text>
</comment>
<evidence type="ECO:0000256" key="2">
    <source>
        <dbReference type="SAM" id="MobiDB-lite"/>
    </source>
</evidence>
<feature type="coiled-coil region" evidence="1">
    <location>
        <begin position="299"/>
        <end position="348"/>
    </location>
</feature>
<evidence type="ECO:0000313" key="4">
    <source>
        <dbReference type="EMBL" id="MFC2926435.1"/>
    </source>
</evidence>
<dbReference type="InterPro" id="IPR052945">
    <property type="entry name" value="Mitotic_Regulator"/>
</dbReference>
<accession>A0ABV6ZY45</accession>
<feature type="coiled-coil region" evidence="1">
    <location>
        <begin position="396"/>
        <end position="455"/>
    </location>
</feature>
<feature type="region of interest" description="Disordered" evidence="2">
    <location>
        <begin position="11"/>
        <end position="39"/>
    </location>
</feature>
<feature type="coiled-coil region" evidence="1">
    <location>
        <begin position="50"/>
        <end position="120"/>
    </location>
</feature>
<dbReference type="InterPro" id="IPR036365">
    <property type="entry name" value="PGBD-like_sf"/>
</dbReference>
<dbReference type="InterPro" id="IPR006597">
    <property type="entry name" value="Sel1-like"/>
</dbReference>
<feature type="coiled-coil region" evidence="1">
    <location>
        <begin position="161"/>
        <end position="223"/>
    </location>
</feature>
<feature type="domain" description="Peptidoglycan binding-like" evidence="3">
    <location>
        <begin position="999"/>
        <end position="1048"/>
    </location>
</feature>
<protein>
    <submittedName>
        <fullName evidence="4">Peptidoglycan-binding protein</fullName>
    </submittedName>
</protein>
<keyword evidence="5" id="KW-1185">Reference proteome</keyword>
<gene>
    <name evidence="4" type="ORF">ACFOOR_10000</name>
</gene>
<dbReference type="SUPFAM" id="SSF81901">
    <property type="entry name" value="HCP-like"/>
    <property type="match status" value="1"/>
</dbReference>
<dbReference type="PANTHER" id="PTHR43628:SF1">
    <property type="entry name" value="CHITIN SYNTHASE REGULATORY FACTOR 2-RELATED"/>
    <property type="match status" value="1"/>
</dbReference>
<dbReference type="InterPro" id="IPR036366">
    <property type="entry name" value="PGBDSf"/>
</dbReference>
<dbReference type="Pfam" id="PF01471">
    <property type="entry name" value="PG_binding_1"/>
    <property type="match status" value="1"/>
</dbReference>
<dbReference type="Proteomes" id="UP001595379">
    <property type="component" value="Unassembled WGS sequence"/>
</dbReference>
<dbReference type="InterPro" id="IPR011990">
    <property type="entry name" value="TPR-like_helical_dom_sf"/>
</dbReference>